<evidence type="ECO:0000259" key="7">
    <source>
        <dbReference type="Pfam" id="PF04138"/>
    </source>
</evidence>
<evidence type="ECO:0000256" key="4">
    <source>
        <dbReference type="ARBA" id="ARBA00023136"/>
    </source>
</evidence>
<feature type="transmembrane region" description="Helical" evidence="5">
    <location>
        <begin position="232"/>
        <end position="254"/>
    </location>
</feature>
<dbReference type="PANTHER" id="PTHR10859:SF114">
    <property type="entry name" value="DOLICHOL-PHOSPHATE MANNOSYLTRANSFERASE"/>
    <property type="match status" value="1"/>
</dbReference>
<proteinExistence type="predicted"/>
<feature type="domain" description="Glycosyltransferase 2-like" evidence="6">
    <location>
        <begin position="26"/>
        <end position="138"/>
    </location>
</feature>
<feature type="domain" description="GtrA/DPMS transmembrane" evidence="7">
    <location>
        <begin position="234"/>
        <end position="356"/>
    </location>
</feature>
<keyword evidence="4 5" id="KW-0472">Membrane</keyword>
<evidence type="ECO:0000313" key="8">
    <source>
        <dbReference type="EMBL" id="RKD32915.1"/>
    </source>
</evidence>
<evidence type="ECO:0000313" key="9">
    <source>
        <dbReference type="Proteomes" id="UP000284277"/>
    </source>
</evidence>
<dbReference type="PANTHER" id="PTHR10859">
    <property type="entry name" value="GLYCOSYL TRANSFERASE"/>
    <property type="match status" value="1"/>
</dbReference>
<dbReference type="OrthoDB" id="9810303at2"/>
<dbReference type="InterPro" id="IPR001173">
    <property type="entry name" value="Glyco_trans_2-like"/>
</dbReference>
<dbReference type="Pfam" id="PF00535">
    <property type="entry name" value="Glycos_transf_2"/>
    <property type="match status" value="1"/>
</dbReference>
<dbReference type="Proteomes" id="UP000284277">
    <property type="component" value="Unassembled WGS sequence"/>
</dbReference>
<gene>
    <name evidence="8" type="ORF">BET01_16575</name>
</gene>
<evidence type="ECO:0000259" key="6">
    <source>
        <dbReference type="Pfam" id="PF00535"/>
    </source>
</evidence>
<evidence type="ECO:0000256" key="1">
    <source>
        <dbReference type="ARBA" id="ARBA00004141"/>
    </source>
</evidence>
<protein>
    <submittedName>
        <fullName evidence="8">Uncharacterized protein</fullName>
    </submittedName>
</protein>
<dbReference type="Pfam" id="PF04138">
    <property type="entry name" value="GtrA_DPMS_TM"/>
    <property type="match status" value="1"/>
</dbReference>
<dbReference type="AlphaFoldDB" id="A0A419T661"/>
<evidence type="ECO:0000256" key="3">
    <source>
        <dbReference type="ARBA" id="ARBA00022989"/>
    </source>
</evidence>
<dbReference type="GO" id="GO:0006487">
    <property type="term" value="P:protein N-linked glycosylation"/>
    <property type="evidence" value="ECO:0007669"/>
    <property type="project" value="TreeGrafter"/>
</dbReference>
<keyword evidence="9" id="KW-1185">Reference proteome</keyword>
<comment type="subcellular location">
    <subcellularLocation>
        <location evidence="1">Membrane</location>
        <topology evidence="1">Multi-pass membrane protein</topology>
    </subcellularLocation>
</comment>
<evidence type="ECO:0000256" key="2">
    <source>
        <dbReference type="ARBA" id="ARBA00022692"/>
    </source>
</evidence>
<accession>A0A419T661</accession>
<dbReference type="GO" id="GO:0016020">
    <property type="term" value="C:membrane"/>
    <property type="evidence" value="ECO:0007669"/>
    <property type="project" value="UniProtKB-SubCell"/>
</dbReference>
<keyword evidence="2 5" id="KW-0812">Transmembrane</keyword>
<keyword evidence="3 5" id="KW-1133">Transmembrane helix</keyword>
<dbReference type="EMBL" id="MCIA01000009">
    <property type="protein sequence ID" value="RKD32915.1"/>
    <property type="molecule type" value="Genomic_DNA"/>
</dbReference>
<organism evidence="8 9">
    <name type="scientific">Lacrimispora algidixylanolytica</name>
    <dbReference type="NCBI Taxonomy" id="94868"/>
    <lineage>
        <taxon>Bacteria</taxon>
        <taxon>Bacillati</taxon>
        <taxon>Bacillota</taxon>
        <taxon>Clostridia</taxon>
        <taxon>Lachnospirales</taxon>
        <taxon>Lachnospiraceae</taxon>
        <taxon>Lacrimispora</taxon>
    </lineage>
</organism>
<dbReference type="SUPFAM" id="SSF53448">
    <property type="entry name" value="Nucleotide-diphospho-sugar transferases"/>
    <property type="match status" value="1"/>
</dbReference>
<dbReference type="InterPro" id="IPR007267">
    <property type="entry name" value="GtrA_DPMS_TM"/>
</dbReference>
<dbReference type="Gene3D" id="3.90.550.10">
    <property type="entry name" value="Spore Coat Polysaccharide Biosynthesis Protein SpsA, Chain A"/>
    <property type="match status" value="1"/>
</dbReference>
<dbReference type="RefSeq" id="WP_158585004.1">
    <property type="nucleotide sequence ID" value="NZ_MCIA01000009.1"/>
</dbReference>
<comment type="caution">
    <text evidence="8">The sequence shown here is derived from an EMBL/GenBank/DDBJ whole genome shotgun (WGS) entry which is preliminary data.</text>
</comment>
<dbReference type="GO" id="GO:0000271">
    <property type="term" value="P:polysaccharide biosynthetic process"/>
    <property type="evidence" value="ECO:0007669"/>
    <property type="project" value="InterPro"/>
</dbReference>
<evidence type="ECO:0000256" key="5">
    <source>
        <dbReference type="SAM" id="Phobius"/>
    </source>
</evidence>
<feature type="transmembrane region" description="Helical" evidence="5">
    <location>
        <begin position="303"/>
        <end position="324"/>
    </location>
</feature>
<dbReference type="InterPro" id="IPR029044">
    <property type="entry name" value="Nucleotide-diphossugar_trans"/>
</dbReference>
<dbReference type="CDD" id="cd04179">
    <property type="entry name" value="DPM_DPG-synthase_like"/>
    <property type="match status" value="1"/>
</dbReference>
<reference evidence="8 9" key="1">
    <citation type="submission" date="2016-08" db="EMBL/GenBank/DDBJ databases">
        <title>A new outlook on sporulation: Clostridium algidixylanolyticum.</title>
        <authorList>
            <person name="Poppleton D.I."/>
            <person name="Gribaldo S."/>
        </authorList>
    </citation>
    <scope>NUCLEOTIDE SEQUENCE [LARGE SCALE GENOMIC DNA]</scope>
    <source>
        <strain evidence="8 9">SPL73</strain>
    </source>
</reference>
<sequence>MEILKKSRIILIPAYEPDYRLISYVKELHGHGLNEIVIVNDGSGPAFEKIFHTLEEMGCVILVHQLNRGKGMALKTGYHYIHDAYPDYACIITADSDGQHAAEDVYKMAKEAVNHPDGLILGERDFKTSGIPAKSLMGNRLTSAIFALFFGRYLPDTQTGLRAFGPRLTGLMWEILGERFEYETRVLIFCIRSKIPLIEVPIQTIYENENKGTHFHPIKDSFKIISVITSDFMKFISTSILCAAVDMGLAWVMFDLLRGIFTGADFIRIMTATAAARFVSIGVNYSLNKNLVFGNEHTGENSLYRYLALCAINMILSAISVYLLHTLLNMDEKIAKVICDVILFLFNYQLQSRWVFAIRGLKHEP</sequence>
<name>A0A419T661_9FIRM</name>